<dbReference type="InterPro" id="IPR052698">
    <property type="entry name" value="MoCofactor_Util/Proc"/>
</dbReference>
<accession>A0A381TAJ7</accession>
<feature type="domain" description="XdhC- CoxI" evidence="2">
    <location>
        <begin position="36"/>
        <end position="101"/>
    </location>
</feature>
<dbReference type="InterPro" id="IPR027051">
    <property type="entry name" value="XdhC_Rossmann_dom"/>
</dbReference>
<dbReference type="Pfam" id="PF13478">
    <property type="entry name" value="XdhC_C"/>
    <property type="match status" value="1"/>
</dbReference>
<reference evidence="4" key="1">
    <citation type="submission" date="2018-05" db="EMBL/GenBank/DDBJ databases">
        <authorList>
            <person name="Lanie J.A."/>
            <person name="Ng W.-L."/>
            <person name="Kazmierczak K.M."/>
            <person name="Andrzejewski T.M."/>
            <person name="Davidsen T.M."/>
            <person name="Wayne K.J."/>
            <person name="Tettelin H."/>
            <person name="Glass J.I."/>
            <person name="Rusch D."/>
            <person name="Podicherti R."/>
            <person name="Tsui H.-C.T."/>
            <person name="Winkler M.E."/>
        </authorList>
    </citation>
    <scope>NUCLEOTIDE SEQUENCE</scope>
</reference>
<evidence type="ECO:0000313" key="4">
    <source>
        <dbReference type="EMBL" id="SVA13185.1"/>
    </source>
</evidence>
<proteinExistence type="predicted"/>
<protein>
    <recommendedName>
        <fullName evidence="5">XdhC Rossmann domain-containing protein</fullName>
    </recommendedName>
</protein>
<dbReference type="EMBL" id="UINC01004284">
    <property type="protein sequence ID" value="SVA13185.1"/>
    <property type="molecule type" value="Genomic_DNA"/>
</dbReference>
<evidence type="ECO:0008006" key="5">
    <source>
        <dbReference type="Google" id="ProtNLM"/>
    </source>
</evidence>
<feature type="region of interest" description="Disordered" evidence="1">
    <location>
        <begin position="1"/>
        <end position="23"/>
    </location>
</feature>
<dbReference type="InterPro" id="IPR036291">
    <property type="entry name" value="NAD(P)-bd_dom_sf"/>
</dbReference>
<feature type="domain" description="XdhC Rossmann" evidence="3">
    <location>
        <begin position="132"/>
        <end position="277"/>
    </location>
</feature>
<dbReference type="PANTHER" id="PTHR30388:SF6">
    <property type="entry name" value="XANTHINE DEHYDROGENASE SUBUNIT A-RELATED"/>
    <property type="match status" value="1"/>
</dbReference>
<dbReference type="SUPFAM" id="SSF51735">
    <property type="entry name" value="NAD(P)-binding Rossmann-fold domains"/>
    <property type="match status" value="1"/>
</dbReference>
<name>A0A381TAJ7_9ZZZZ</name>
<dbReference type="Pfam" id="PF02625">
    <property type="entry name" value="XdhC_CoxI"/>
    <property type="match status" value="1"/>
</dbReference>
<evidence type="ECO:0000259" key="2">
    <source>
        <dbReference type="Pfam" id="PF02625"/>
    </source>
</evidence>
<evidence type="ECO:0000259" key="3">
    <source>
        <dbReference type="Pfam" id="PF13478"/>
    </source>
</evidence>
<evidence type="ECO:0000256" key="1">
    <source>
        <dbReference type="SAM" id="MobiDB-lite"/>
    </source>
</evidence>
<dbReference type="InterPro" id="IPR003777">
    <property type="entry name" value="XdhC_CoxI"/>
</dbReference>
<dbReference type="AlphaFoldDB" id="A0A381TAJ7"/>
<dbReference type="Gene3D" id="3.40.50.720">
    <property type="entry name" value="NAD(P)-binding Rossmann-like Domain"/>
    <property type="match status" value="1"/>
</dbReference>
<sequence length="284" mass="29904">MSPTADIPDDRDPRPRPLLPDGAVDPHILNNLRGLLADGQSAVLATVISTTRSVPRRTGAKMLVVDDGRRIGSVGGGEMESRVSEEAVDCLADGCSRLLDYRLVDPGAGDPGICGGEVTIYLEPHMPPPTILVIGCGHVGRAVVDLASWLGFHVVATDDRFDVAEGLAEGLPDGSSVVVRPGALADVLADLRLAADDHAVVVTRNVQVDVENLPHLLATEVGTVGVMGSQRRWDTARKSLLDAGVSETDLERVTSPVGIEIGAETPEEIAVSILAQVVDRQRTT</sequence>
<gene>
    <name evidence="4" type="ORF">METZ01_LOCUS66039</name>
</gene>
<dbReference type="PANTHER" id="PTHR30388">
    <property type="entry name" value="ALDEHYDE OXIDOREDUCTASE MOLYBDENUM COFACTOR ASSEMBLY PROTEIN"/>
    <property type="match status" value="1"/>
</dbReference>
<organism evidence="4">
    <name type="scientific">marine metagenome</name>
    <dbReference type="NCBI Taxonomy" id="408172"/>
    <lineage>
        <taxon>unclassified sequences</taxon>
        <taxon>metagenomes</taxon>
        <taxon>ecological metagenomes</taxon>
    </lineage>
</organism>